<evidence type="ECO:0000256" key="4">
    <source>
        <dbReference type="ARBA" id="ARBA00023015"/>
    </source>
</evidence>
<gene>
    <name evidence="10" type="ORF">CDAUBV1_LOCUS17575</name>
</gene>
<evidence type="ECO:0000256" key="3">
    <source>
        <dbReference type="ARBA" id="ARBA00022833"/>
    </source>
</evidence>
<keyword evidence="1" id="KW-0479">Metal-binding</keyword>
<dbReference type="GO" id="GO:0045944">
    <property type="term" value="P:positive regulation of transcription by RNA polymerase II"/>
    <property type="evidence" value="ECO:0007669"/>
    <property type="project" value="TreeGrafter"/>
</dbReference>
<feature type="compositionally biased region" description="Polar residues" evidence="8">
    <location>
        <begin position="123"/>
        <end position="140"/>
    </location>
</feature>
<dbReference type="SMART" id="SM00430">
    <property type="entry name" value="HOLI"/>
    <property type="match status" value="1"/>
</dbReference>
<evidence type="ECO:0000256" key="6">
    <source>
        <dbReference type="ARBA" id="ARBA00023163"/>
    </source>
</evidence>
<dbReference type="GO" id="GO:0000978">
    <property type="term" value="F:RNA polymerase II cis-regulatory region sequence-specific DNA binding"/>
    <property type="evidence" value="ECO:0007669"/>
    <property type="project" value="TreeGrafter"/>
</dbReference>
<dbReference type="GO" id="GO:0000122">
    <property type="term" value="P:negative regulation of transcription by RNA polymerase II"/>
    <property type="evidence" value="ECO:0007669"/>
    <property type="project" value="TreeGrafter"/>
</dbReference>
<name>A0AAV2TZT3_CALDB</name>
<dbReference type="GO" id="GO:0008270">
    <property type="term" value="F:zinc ion binding"/>
    <property type="evidence" value="ECO:0007669"/>
    <property type="project" value="UniProtKB-KW"/>
</dbReference>
<dbReference type="GO" id="GO:0048384">
    <property type="term" value="P:retinoic acid receptor signaling pathway"/>
    <property type="evidence" value="ECO:0007669"/>
    <property type="project" value="TreeGrafter"/>
</dbReference>
<protein>
    <recommendedName>
        <fullName evidence="9">NR LBD domain-containing protein</fullName>
    </recommendedName>
</protein>
<evidence type="ECO:0000256" key="1">
    <source>
        <dbReference type="ARBA" id="ARBA00022723"/>
    </source>
</evidence>
<feature type="compositionally biased region" description="Basic and acidic residues" evidence="8">
    <location>
        <begin position="146"/>
        <end position="171"/>
    </location>
</feature>
<accession>A0AAV2TZT3</accession>
<keyword evidence="4" id="KW-0805">Transcription regulation</keyword>
<reference evidence="10" key="1">
    <citation type="submission" date="2024-06" db="EMBL/GenBank/DDBJ databases">
        <authorList>
            <person name="Liu X."/>
            <person name="Lenzi L."/>
            <person name="Haldenby T S."/>
            <person name="Uol C."/>
        </authorList>
    </citation>
    <scope>NUCLEOTIDE SEQUENCE</scope>
</reference>
<dbReference type="Gene3D" id="1.10.565.10">
    <property type="entry name" value="Retinoid X Receptor"/>
    <property type="match status" value="1"/>
</dbReference>
<evidence type="ECO:0000313" key="10">
    <source>
        <dbReference type="EMBL" id="CAL5142338.1"/>
    </source>
</evidence>
<keyword evidence="3" id="KW-0862">Zinc</keyword>
<dbReference type="PANTHER" id="PTHR24082:SF330">
    <property type="entry name" value="THYROID HORMONE RECEPTOR BETA"/>
    <property type="match status" value="1"/>
</dbReference>
<keyword evidence="6" id="KW-0804">Transcription</keyword>
<evidence type="ECO:0000256" key="7">
    <source>
        <dbReference type="ARBA" id="ARBA00023170"/>
    </source>
</evidence>
<feature type="region of interest" description="Disordered" evidence="8">
    <location>
        <begin position="327"/>
        <end position="352"/>
    </location>
</feature>
<dbReference type="SUPFAM" id="SSF48508">
    <property type="entry name" value="Nuclear receptor ligand-binding domain"/>
    <property type="match status" value="1"/>
</dbReference>
<dbReference type="Pfam" id="PF00104">
    <property type="entry name" value="Hormone_recep"/>
    <property type="match status" value="1"/>
</dbReference>
<dbReference type="GO" id="GO:0004879">
    <property type="term" value="F:nuclear receptor activity"/>
    <property type="evidence" value="ECO:0007669"/>
    <property type="project" value="TreeGrafter"/>
</dbReference>
<dbReference type="InterPro" id="IPR001723">
    <property type="entry name" value="Nuclear_hrmn_rcpt"/>
</dbReference>
<feature type="compositionally biased region" description="Polar residues" evidence="8">
    <location>
        <begin position="327"/>
        <end position="342"/>
    </location>
</feature>
<comment type="caution">
    <text evidence="10">The sequence shown here is derived from an EMBL/GenBank/DDBJ whole genome shotgun (WGS) entry which is preliminary data.</text>
</comment>
<dbReference type="EMBL" id="CAXLJL010001022">
    <property type="protein sequence ID" value="CAL5142338.1"/>
    <property type="molecule type" value="Genomic_DNA"/>
</dbReference>
<feature type="compositionally biased region" description="Pro residues" evidence="8">
    <location>
        <begin position="187"/>
        <end position="198"/>
    </location>
</feature>
<dbReference type="PANTHER" id="PTHR24082">
    <property type="entry name" value="NUCLEAR HORMONE RECEPTOR"/>
    <property type="match status" value="1"/>
</dbReference>
<sequence length="833" mass="91241">MTVNPSGQQSWPVLATHTPILTELQPNQQQQQGGNSTFINTFCPSTVTELVTLIPASHRGPANETQTYWPAHLPETSTATGLLPLHAPPGYYPNAMVSEASATMVCTPVGPVPLSYNGASVSSTTPVSMANSNSSNGQKTPRQRKMVLDEDKRLAKRRLIEANRARKRAESEGSLQQLQNPMAVAGPSPPKQSYPPPQLHLQQSPVNSTRQDSPRENGRRGGGQCQPYQSDLNRMTSMGMTVTYANDPITVGLSQISAHQKRNPLQLFTPVCQQLTYARAELYEGGVVQQDMLPPTLPAQGMCAEVQGHTGAQFTNNQNIISIGLQQAGTGPAGSQSDQHYSNGRIVNRTPKHTDGTYWPPLNMTPITSHHLQRLDVSSTTDPGESAEWITNYQTEKPRENITYQHRTSALPALGFSSPATSLCEPTIDKLSLKSNREETGTVTHGSVNVDFFPNNSTETSRGGSMSIVSSPVSEIKPKTIEQKSVTPVMMSVVRTPKYATVPSVESEWTRADQDLVEVIRKAYCTIHFVSSENEVDNITSAKGRTINEGKSSESGKNVVQCIVDSHVTGFLSKLDDVEQEDIRQARAFYSDTFCDLAYVIEPMIARLVAFAKMVPGFGLLGADDQLRLLRDCCLDLITLRAAYLISLSARSQGLTDHSVLRAASETPADTPSSTHQMTTPPIPTAAYPRLGSSDEKCAQVIRSVAFKMARLGVDQTEVALMAAILLMSPDRSDLADIQSIENTQNTLLETFNRHVNRTRRTKGRSGATHQCWPRIIMALTELRSITMCTQELFLQEASKSQISELPWYFHELFLGHGLVRTPNRGMDEVAAK</sequence>
<evidence type="ECO:0000259" key="9">
    <source>
        <dbReference type="PROSITE" id="PS51843"/>
    </source>
</evidence>
<proteinExistence type="predicted"/>
<evidence type="ECO:0000256" key="8">
    <source>
        <dbReference type="SAM" id="MobiDB-lite"/>
    </source>
</evidence>
<organism evidence="10 11">
    <name type="scientific">Calicophoron daubneyi</name>
    <name type="common">Rumen fluke</name>
    <name type="synonym">Paramphistomum daubneyi</name>
    <dbReference type="NCBI Taxonomy" id="300641"/>
    <lineage>
        <taxon>Eukaryota</taxon>
        <taxon>Metazoa</taxon>
        <taxon>Spiralia</taxon>
        <taxon>Lophotrochozoa</taxon>
        <taxon>Platyhelminthes</taxon>
        <taxon>Trematoda</taxon>
        <taxon>Digenea</taxon>
        <taxon>Plagiorchiida</taxon>
        <taxon>Pronocephalata</taxon>
        <taxon>Paramphistomoidea</taxon>
        <taxon>Paramphistomidae</taxon>
        <taxon>Calicophoron</taxon>
    </lineage>
</organism>
<feature type="compositionally biased region" description="Polar residues" evidence="8">
    <location>
        <begin position="200"/>
        <end position="211"/>
    </location>
</feature>
<evidence type="ECO:0000313" key="11">
    <source>
        <dbReference type="Proteomes" id="UP001497525"/>
    </source>
</evidence>
<dbReference type="InterPro" id="IPR050234">
    <property type="entry name" value="Nuclear_hormone_rcpt_NR1"/>
</dbReference>
<keyword evidence="2" id="KW-0863">Zinc-finger</keyword>
<feature type="region of interest" description="Disordered" evidence="8">
    <location>
        <begin position="123"/>
        <end position="229"/>
    </location>
</feature>
<feature type="domain" description="NR LBD" evidence="9">
    <location>
        <begin position="563"/>
        <end position="816"/>
    </location>
</feature>
<evidence type="ECO:0000256" key="5">
    <source>
        <dbReference type="ARBA" id="ARBA00023125"/>
    </source>
</evidence>
<dbReference type="AlphaFoldDB" id="A0AAV2TZT3"/>
<dbReference type="PROSITE" id="PS51843">
    <property type="entry name" value="NR_LBD"/>
    <property type="match status" value="1"/>
</dbReference>
<dbReference type="Proteomes" id="UP001497525">
    <property type="component" value="Unassembled WGS sequence"/>
</dbReference>
<evidence type="ECO:0000256" key="2">
    <source>
        <dbReference type="ARBA" id="ARBA00022771"/>
    </source>
</evidence>
<keyword evidence="5" id="KW-0238">DNA-binding</keyword>
<dbReference type="InterPro" id="IPR000536">
    <property type="entry name" value="Nucl_hrmn_rcpt_lig-bd"/>
</dbReference>
<dbReference type="InterPro" id="IPR035500">
    <property type="entry name" value="NHR-like_dom_sf"/>
</dbReference>
<dbReference type="GO" id="GO:0030154">
    <property type="term" value="P:cell differentiation"/>
    <property type="evidence" value="ECO:0007669"/>
    <property type="project" value="TreeGrafter"/>
</dbReference>
<keyword evidence="7" id="KW-0675">Receptor</keyword>
<dbReference type="PRINTS" id="PR00398">
    <property type="entry name" value="STRDHORMONER"/>
</dbReference>